<sequence length="185" mass="20847">MFLKFNHQSKLPIALPRFVTKTMTVSGYDFVLRRATIADIDTLVRIEEAVYAGVAPWVLRDFLSELSRPHIRLYLVIERHQQVIGFAGVAYQRDQRDMHITNIAVVPIWQSHGLGTTILSEIHQFATAVGVATMTLEARASNHGAIALYQRLGFEQTGIKKGYYFGDHEDAVSMVKQLENSTSNN</sequence>
<reference evidence="6 7" key="1">
    <citation type="submission" date="2019-12" db="EMBL/GenBank/DDBJ databases">
        <title>Complete genome sequence of Leuconostoc lactis strain AVN1 provides insights into metabolic potential.</title>
        <authorList>
            <person name="Besrour N."/>
            <person name="Najjari A."/>
            <person name="Fhoula I."/>
            <person name="Jaballah S."/>
            <person name="Klibi N."/>
            <person name="Ouzari H.I."/>
        </authorList>
    </citation>
    <scope>NUCLEOTIDE SEQUENCE [LARGE SCALE GENOMIC DNA]</scope>
    <source>
        <strain evidence="6 7">AVN1</strain>
    </source>
</reference>
<dbReference type="Pfam" id="PF00583">
    <property type="entry name" value="Acetyltransf_1"/>
    <property type="match status" value="1"/>
</dbReference>
<dbReference type="InterPro" id="IPR006464">
    <property type="entry name" value="AcTrfase_RimI/Ard1"/>
</dbReference>
<dbReference type="RefSeq" id="WP_252968540.1">
    <property type="nucleotide sequence ID" value="NZ_DAITWI010000003.1"/>
</dbReference>
<dbReference type="InterPro" id="IPR050680">
    <property type="entry name" value="YpeA/RimI_acetyltransf"/>
</dbReference>
<keyword evidence="6" id="KW-0687">Ribonucleoprotein</keyword>
<dbReference type="InterPro" id="IPR000182">
    <property type="entry name" value="GNAT_dom"/>
</dbReference>
<feature type="domain" description="N-acetyltransferase" evidence="5">
    <location>
        <begin position="30"/>
        <end position="179"/>
    </location>
</feature>
<dbReference type="AlphaFoldDB" id="A0A6L7ACY1"/>
<dbReference type="PANTHER" id="PTHR43420">
    <property type="entry name" value="ACETYLTRANSFERASE"/>
    <property type="match status" value="1"/>
</dbReference>
<dbReference type="GO" id="GO:0005840">
    <property type="term" value="C:ribosome"/>
    <property type="evidence" value="ECO:0007669"/>
    <property type="project" value="UniProtKB-KW"/>
</dbReference>
<evidence type="ECO:0000256" key="1">
    <source>
        <dbReference type="ARBA" id="ARBA00005395"/>
    </source>
</evidence>
<dbReference type="GO" id="GO:0008080">
    <property type="term" value="F:N-acetyltransferase activity"/>
    <property type="evidence" value="ECO:0007669"/>
    <property type="project" value="InterPro"/>
</dbReference>
<dbReference type="InterPro" id="IPR016181">
    <property type="entry name" value="Acyl_CoA_acyltransferase"/>
</dbReference>
<dbReference type="EMBL" id="WSZI01000017">
    <property type="protein sequence ID" value="MWN21612.1"/>
    <property type="molecule type" value="Genomic_DNA"/>
</dbReference>
<evidence type="ECO:0000256" key="4">
    <source>
        <dbReference type="ARBA" id="ARBA00023315"/>
    </source>
</evidence>
<evidence type="ECO:0000256" key="3">
    <source>
        <dbReference type="ARBA" id="ARBA00022679"/>
    </source>
</evidence>
<keyword evidence="3 6" id="KW-0808">Transferase</keyword>
<evidence type="ECO:0000259" key="5">
    <source>
        <dbReference type="PROSITE" id="PS51186"/>
    </source>
</evidence>
<dbReference type="PROSITE" id="PS51186">
    <property type="entry name" value="GNAT"/>
    <property type="match status" value="1"/>
</dbReference>
<evidence type="ECO:0000256" key="2">
    <source>
        <dbReference type="ARBA" id="ARBA00022490"/>
    </source>
</evidence>
<evidence type="ECO:0000313" key="7">
    <source>
        <dbReference type="Proteomes" id="UP000478636"/>
    </source>
</evidence>
<dbReference type="Gene3D" id="3.40.630.30">
    <property type="match status" value="1"/>
</dbReference>
<comment type="caution">
    <text evidence="6">The sequence shown here is derived from an EMBL/GenBank/DDBJ whole genome shotgun (WGS) entry which is preliminary data.</text>
</comment>
<keyword evidence="4" id="KW-0012">Acyltransferase</keyword>
<dbReference type="SUPFAM" id="SSF55729">
    <property type="entry name" value="Acyl-CoA N-acyltransferases (Nat)"/>
    <property type="match status" value="1"/>
</dbReference>
<proteinExistence type="inferred from homology"/>
<gene>
    <name evidence="6" type="primary">rimI</name>
    <name evidence="6" type="ORF">GQS40_10720</name>
</gene>
<protein>
    <submittedName>
        <fullName evidence="6">Ribosomal protein S18-alanine N-acetyltransferase</fullName>
    </submittedName>
</protein>
<keyword evidence="2" id="KW-0963">Cytoplasm</keyword>
<comment type="similarity">
    <text evidence="1">Belongs to the acetyltransferase family. RimI subfamily.</text>
</comment>
<organism evidence="6 7">
    <name type="scientific">Leuconostoc lactis</name>
    <dbReference type="NCBI Taxonomy" id="1246"/>
    <lineage>
        <taxon>Bacteria</taxon>
        <taxon>Bacillati</taxon>
        <taxon>Bacillota</taxon>
        <taxon>Bacilli</taxon>
        <taxon>Lactobacillales</taxon>
        <taxon>Lactobacillaceae</taxon>
        <taxon>Leuconostoc</taxon>
    </lineage>
</organism>
<dbReference type="Proteomes" id="UP000478636">
    <property type="component" value="Unassembled WGS sequence"/>
</dbReference>
<dbReference type="CDD" id="cd04301">
    <property type="entry name" value="NAT_SF"/>
    <property type="match status" value="1"/>
</dbReference>
<evidence type="ECO:0000313" key="6">
    <source>
        <dbReference type="EMBL" id="MWN21612.1"/>
    </source>
</evidence>
<accession>A0A6L7ACY1</accession>
<keyword evidence="6" id="KW-0689">Ribosomal protein</keyword>
<dbReference type="PANTHER" id="PTHR43420:SF44">
    <property type="entry name" value="ACETYLTRANSFERASE YPEA"/>
    <property type="match status" value="1"/>
</dbReference>
<name>A0A6L7ACY1_LEULA</name>
<dbReference type="NCBIfam" id="TIGR01575">
    <property type="entry name" value="rimI"/>
    <property type="match status" value="1"/>
</dbReference>